<comment type="subcellular location">
    <subcellularLocation>
        <location evidence="1 7">Cell membrane</location>
        <topology evidence="1 7">Multi-pass membrane protein</topology>
    </subcellularLocation>
</comment>
<keyword evidence="6 7" id="KW-0472">Membrane</keyword>
<comment type="caution">
    <text evidence="9">The sequence shown here is derived from an EMBL/GenBank/DDBJ whole genome shotgun (WGS) entry which is preliminary data.</text>
</comment>
<feature type="transmembrane region" description="Helical" evidence="7">
    <location>
        <begin position="39"/>
        <end position="61"/>
    </location>
</feature>
<reference evidence="9 10" key="1">
    <citation type="submission" date="2022-05" db="EMBL/GenBank/DDBJ databases">
        <title>Genome Sequencing of Bee-Associated Microbes.</title>
        <authorList>
            <person name="Dunlap C."/>
        </authorList>
    </citation>
    <scope>NUCLEOTIDE SEQUENCE [LARGE SCALE GENOMIC DNA]</scope>
    <source>
        <strain evidence="9 10">NRRL B-14421</strain>
    </source>
</reference>
<comment type="similarity">
    <text evidence="7">Belongs to the binding-protein-dependent transport system permease family.</text>
</comment>
<dbReference type="Proteomes" id="UP001527099">
    <property type="component" value="Unassembled WGS sequence"/>
</dbReference>
<feature type="domain" description="ABC transmembrane type-1" evidence="8">
    <location>
        <begin position="100"/>
        <end position="291"/>
    </location>
</feature>
<evidence type="ECO:0000256" key="4">
    <source>
        <dbReference type="ARBA" id="ARBA00022692"/>
    </source>
</evidence>
<dbReference type="PANTHER" id="PTHR43386:SF1">
    <property type="entry name" value="D,D-DIPEPTIDE TRANSPORT SYSTEM PERMEASE PROTEIN DDPC-RELATED"/>
    <property type="match status" value="1"/>
</dbReference>
<evidence type="ECO:0000256" key="2">
    <source>
        <dbReference type="ARBA" id="ARBA00022448"/>
    </source>
</evidence>
<name>A0ABT4GAF1_9BACL</name>
<keyword evidence="2 7" id="KW-0813">Transport</keyword>
<feature type="transmembrane region" description="Helical" evidence="7">
    <location>
        <begin position="102"/>
        <end position="123"/>
    </location>
</feature>
<keyword evidence="4 7" id="KW-0812">Transmembrane</keyword>
<dbReference type="PROSITE" id="PS50928">
    <property type="entry name" value="ABC_TM1"/>
    <property type="match status" value="1"/>
</dbReference>
<evidence type="ECO:0000313" key="9">
    <source>
        <dbReference type="EMBL" id="MCY9693170.1"/>
    </source>
</evidence>
<evidence type="ECO:0000256" key="1">
    <source>
        <dbReference type="ARBA" id="ARBA00004651"/>
    </source>
</evidence>
<organism evidence="9 10">
    <name type="scientific">Paenibacillus alginolyticus</name>
    <dbReference type="NCBI Taxonomy" id="59839"/>
    <lineage>
        <taxon>Bacteria</taxon>
        <taxon>Bacillati</taxon>
        <taxon>Bacillota</taxon>
        <taxon>Bacilli</taxon>
        <taxon>Bacillales</taxon>
        <taxon>Paenibacillaceae</taxon>
        <taxon>Paenibacillus</taxon>
    </lineage>
</organism>
<dbReference type="InterPro" id="IPR035906">
    <property type="entry name" value="MetI-like_sf"/>
</dbReference>
<proteinExistence type="inferred from homology"/>
<evidence type="ECO:0000256" key="3">
    <source>
        <dbReference type="ARBA" id="ARBA00022475"/>
    </source>
</evidence>
<keyword evidence="10" id="KW-1185">Reference proteome</keyword>
<dbReference type="CDD" id="cd06261">
    <property type="entry name" value="TM_PBP2"/>
    <property type="match status" value="1"/>
</dbReference>
<dbReference type="InterPro" id="IPR050366">
    <property type="entry name" value="BP-dependent_transpt_permease"/>
</dbReference>
<dbReference type="Pfam" id="PF12911">
    <property type="entry name" value="OppC_N"/>
    <property type="match status" value="1"/>
</dbReference>
<evidence type="ECO:0000313" key="10">
    <source>
        <dbReference type="Proteomes" id="UP001527099"/>
    </source>
</evidence>
<evidence type="ECO:0000256" key="6">
    <source>
        <dbReference type="ARBA" id="ARBA00023136"/>
    </source>
</evidence>
<evidence type="ECO:0000259" key="8">
    <source>
        <dbReference type="PROSITE" id="PS50928"/>
    </source>
</evidence>
<protein>
    <submittedName>
        <fullName evidence="9">ABC transporter permease</fullName>
    </submittedName>
</protein>
<dbReference type="RefSeq" id="WP_268614665.1">
    <property type="nucleotide sequence ID" value="NZ_JAMDMX010000028.1"/>
</dbReference>
<dbReference type="PANTHER" id="PTHR43386">
    <property type="entry name" value="OLIGOPEPTIDE TRANSPORT SYSTEM PERMEASE PROTEIN APPC"/>
    <property type="match status" value="1"/>
</dbReference>
<dbReference type="EMBL" id="JAMDMX010000028">
    <property type="protein sequence ID" value="MCY9693170.1"/>
    <property type="molecule type" value="Genomic_DNA"/>
</dbReference>
<dbReference type="InterPro" id="IPR025966">
    <property type="entry name" value="OppC_N"/>
</dbReference>
<accession>A0ABT4GAF1</accession>
<evidence type="ECO:0000256" key="5">
    <source>
        <dbReference type="ARBA" id="ARBA00022989"/>
    </source>
</evidence>
<dbReference type="Pfam" id="PF00528">
    <property type="entry name" value="BPD_transp_1"/>
    <property type="match status" value="1"/>
</dbReference>
<keyword evidence="3" id="KW-1003">Cell membrane</keyword>
<evidence type="ECO:0000256" key="7">
    <source>
        <dbReference type="RuleBase" id="RU363032"/>
    </source>
</evidence>
<sequence>MQIQVKQIQESIVQGEIVYSPPKTNTLKRFWRTMLSRKIVVAGLAVLVLAFFVAIFAPFIAPYDPVAQNLSNSLKPPSSVHLLGTDKLGRDVLSRIIYGSRVSLAVGFVSVAIAGSVGMMLGLISGYIGGWVESIVMRCMDVMMSIPLIILALFIGSVLGKGLGNVMLAVGIGMIPTYARLTRGQVKSIKQLDYVTAGTLSGASKLKNAFVHILPNCISPNIVLMTMNLGAAILIEASLSFLGLGISPPMASWGAMVSDGYNHLRLTQDYGDRCNLPIRRGETDESSIGSE</sequence>
<dbReference type="InterPro" id="IPR000515">
    <property type="entry name" value="MetI-like"/>
</dbReference>
<keyword evidence="5 7" id="KW-1133">Transmembrane helix</keyword>
<dbReference type="Gene3D" id="1.10.3720.10">
    <property type="entry name" value="MetI-like"/>
    <property type="match status" value="1"/>
</dbReference>
<gene>
    <name evidence="9" type="ORF">M5X19_09730</name>
</gene>
<dbReference type="SUPFAM" id="SSF161098">
    <property type="entry name" value="MetI-like"/>
    <property type="match status" value="1"/>
</dbReference>